<evidence type="ECO:0000259" key="1">
    <source>
        <dbReference type="Pfam" id="PF13649"/>
    </source>
</evidence>
<dbReference type="EMBL" id="BMFF01000002">
    <property type="protein sequence ID" value="GGC93976.1"/>
    <property type="molecule type" value="Genomic_DNA"/>
</dbReference>
<dbReference type="PANTHER" id="PTHR43591">
    <property type="entry name" value="METHYLTRANSFERASE"/>
    <property type="match status" value="1"/>
</dbReference>
<dbReference type="RefSeq" id="WP_150276397.1">
    <property type="nucleotide sequence ID" value="NZ_BMFF01000002.1"/>
</dbReference>
<dbReference type="SUPFAM" id="SSF53335">
    <property type="entry name" value="S-adenosyl-L-methionine-dependent methyltransferases"/>
    <property type="match status" value="1"/>
</dbReference>
<dbReference type="InterPro" id="IPR041698">
    <property type="entry name" value="Methyltransf_25"/>
</dbReference>
<dbReference type="Proteomes" id="UP000638188">
    <property type="component" value="Unassembled WGS sequence"/>
</dbReference>
<dbReference type="Gene3D" id="3.40.50.150">
    <property type="entry name" value="Vaccinia Virus protein VP39"/>
    <property type="match status" value="1"/>
</dbReference>
<accession>A0ABQ1PAR0</accession>
<reference evidence="3" key="1">
    <citation type="journal article" date="2019" name="Int. J. Syst. Evol. Microbiol.">
        <title>The Global Catalogue of Microorganisms (GCM) 10K type strain sequencing project: providing services to taxonomists for standard genome sequencing and annotation.</title>
        <authorList>
            <consortium name="The Broad Institute Genomics Platform"/>
            <consortium name="The Broad Institute Genome Sequencing Center for Infectious Disease"/>
            <person name="Wu L."/>
            <person name="Ma J."/>
        </authorList>
    </citation>
    <scope>NUCLEOTIDE SEQUENCE [LARGE SCALE GENOMIC DNA]</scope>
    <source>
        <strain evidence="3">CGMCC 1.12482</strain>
    </source>
</reference>
<dbReference type="Pfam" id="PF13649">
    <property type="entry name" value="Methyltransf_25"/>
    <property type="match status" value="1"/>
</dbReference>
<sequence>MQTPISLPFADKYDKQHAQDYWQKHRRGLARKLSNWRDQQIARWALEQACQPQQVLDLPCGAGRFWPTLLANETRSLIAADNAAAMLDVAQQVHSPATLARIQLLQTSAFAIDLPDNSVDSIFCMRLLHHIEQNDHRLAMLKECRRVTRDSLIISLWVDGNVKAERRRRTEARRAARGPGNNTNRFVARRDEIEKLFLEAGFTIQSHKDFIPGYAMWRVYVLRSADRSKPLP</sequence>
<dbReference type="CDD" id="cd02440">
    <property type="entry name" value="AdoMet_MTases"/>
    <property type="match status" value="1"/>
</dbReference>
<protein>
    <recommendedName>
        <fullName evidence="1">Methyltransferase domain-containing protein</fullName>
    </recommendedName>
</protein>
<organism evidence="2 3">
    <name type="scientific">Halopseudomonas salina</name>
    <dbReference type="NCBI Taxonomy" id="1323744"/>
    <lineage>
        <taxon>Bacteria</taxon>
        <taxon>Pseudomonadati</taxon>
        <taxon>Pseudomonadota</taxon>
        <taxon>Gammaproteobacteria</taxon>
        <taxon>Pseudomonadales</taxon>
        <taxon>Pseudomonadaceae</taxon>
        <taxon>Halopseudomonas</taxon>
    </lineage>
</organism>
<name>A0ABQ1PAR0_9GAMM</name>
<keyword evidence="3" id="KW-1185">Reference proteome</keyword>
<gene>
    <name evidence="2" type="ORF">GCM10007418_11890</name>
</gene>
<evidence type="ECO:0000313" key="3">
    <source>
        <dbReference type="Proteomes" id="UP000638188"/>
    </source>
</evidence>
<comment type="caution">
    <text evidence="2">The sequence shown here is derived from an EMBL/GenBank/DDBJ whole genome shotgun (WGS) entry which is preliminary data.</text>
</comment>
<proteinExistence type="predicted"/>
<dbReference type="InterPro" id="IPR029063">
    <property type="entry name" value="SAM-dependent_MTases_sf"/>
</dbReference>
<feature type="domain" description="Methyltransferase" evidence="1">
    <location>
        <begin position="55"/>
        <end position="149"/>
    </location>
</feature>
<evidence type="ECO:0000313" key="2">
    <source>
        <dbReference type="EMBL" id="GGC93976.1"/>
    </source>
</evidence>